<sequence>MKKITFLLGMFFIALMSFAQEKGSFDDSKVIKSKILNMDRKYSIYLPPGYESSNRSYPILYLLHPAGPANTIPNHKSWVSYGALDQYLNTAIAKGEIVPMIVVTPDANFENKRISYFNDPGNDFNFEDFFFQEFIPQIEKMYRVKTDKNNRAIAGASLGGAATLQYAIRHKSLFTTVCALSAAVRDYETDYMIKRYPGIPENKLVEWYKPYNVKSYIDNLPSKEELGQKWYIACGDDDKLSVNNCNLHISLANKGIAHEFRIQNGAHDWKYWISVTPDFLNFVSEGFKK</sequence>
<keyword evidence="5" id="KW-1185">Reference proteome</keyword>
<feature type="chain" id="PRO_5044605812" evidence="1">
    <location>
        <begin position="20"/>
        <end position="289"/>
    </location>
</feature>
<dbReference type="Pfam" id="PF00756">
    <property type="entry name" value="Esterase"/>
    <property type="match status" value="1"/>
</dbReference>
<organism evidence="2 4">
    <name type="scientific">Pedobacter alluvionis</name>
    <dbReference type="NCBI Taxonomy" id="475253"/>
    <lineage>
        <taxon>Bacteria</taxon>
        <taxon>Pseudomonadati</taxon>
        <taxon>Bacteroidota</taxon>
        <taxon>Sphingobacteriia</taxon>
        <taxon>Sphingobacteriales</taxon>
        <taxon>Sphingobacteriaceae</taxon>
        <taxon>Pedobacter</taxon>
    </lineage>
</organism>
<proteinExistence type="predicted"/>
<evidence type="ECO:0000313" key="5">
    <source>
        <dbReference type="Proteomes" id="UP000297429"/>
    </source>
</evidence>
<comment type="caution">
    <text evidence="2">The sequence shown here is derived from an EMBL/GenBank/DDBJ whole genome shotgun (WGS) entry which is preliminary data.</text>
</comment>
<protein>
    <submittedName>
        <fullName evidence="2">Enterochelin esterase-like enzyme</fullName>
    </submittedName>
    <submittedName>
        <fullName evidence="3">Esterase family protein</fullName>
    </submittedName>
</protein>
<dbReference type="PANTHER" id="PTHR48098">
    <property type="entry name" value="ENTEROCHELIN ESTERASE-RELATED"/>
    <property type="match status" value="1"/>
</dbReference>
<accession>A0A497Y9L0</accession>
<reference evidence="3 5" key="2">
    <citation type="submission" date="2019-03" db="EMBL/GenBank/DDBJ databases">
        <authorList>
            <person name="He R.-H."/>
        </authorList>
    </citation>
    <scope>NUCLEOTIDE SEQUENCE [LARGE SCALE GENOMIC DNA]</scope>
    <source>
        <strain evidence="3 5">DSM 19624</strain>
    </source>
</reference>
<keyword evidence="1" id="KW-0732">Signal</keyword>
<evidence type="ECO:0000313" key="4">
    <source>
        <dbReference type="Proteomes" id="UP000273898"/>
    </source>
</evidence>
<name>A0A497Y9L0_9SPHI</name>
<evidence type="ECO:0000313" key="2">
    <source>
        <dbReference type="EMBL" id="RLJ80254.1"/>
    </source>
</evidence>
<feature type="signal peptide" evidence="1">
    <location>
        <begin position="1"/>
        <end position="19"/>
    </location>
</feature>
<dbReference type="EMBL" id="SOPX01000002">
    <property type="protein sequence ID" value="TFB31533.1"/>
    <property type="molecule type" value="Genomic_DNA"/>
</dbReference>
<dbReference type="AlphaFoldDB" id="A0A497Y9L0"/>
<dbReference type="Proteomes" id="UP000273898">
    <property type="component" value="Unassembled WGS sequence"/>
</dbReference>
<dbReference type="Proteomes" id="UP000297429">
    <property type="component" value="Unassembled WGS sequence"/>
</dbReference>
<dbReference type="InterPro" id="IPR050583">
    <property type="entry name" value="Mycobacterial_A85_antigen"/>
</dbReference>
<dbReference type="Gene3D" id="3.40.50.1820">
    <property type="entry name" value="alpha/beta hydrolase"/>
    <property type="match status" value="1"/>
</dbReference>
<dbReference type="InterPro" id="IPR029058">
    <property type="entry name" value="AB_hydrolase_fold"/>
</dbReference>
<dbReference type="SUPFAM" id="SSF53474">
    <property type="entry name" value="alpha/beta-Hydrolases"/>
    <property type="match status" value="1"/>
</dbReference>
<dbReference type="OrthoDB" id="9803578at2"/>
<dbReference type="InterPro" id="IPR000801">
    <property type="entry name" value="Esterase-like"/>
</dbReference>
<dbReference type="GO" id="GO:0016747">
    <property type="term" value="F:acyltransferase activity, transferring groups other than amino-acyl groups"/>
    <property type="evidence" value="ECO:0007669"/>
    <property type="project" value="TreeGrafter"/>
</dbReference>
<dbReference type="EMBL" id="RCCK01000010">
    <property type="protein sequence ID" value="RLJ80254.1"/>
    <property type="molecule type" value="Genomic_DNA"/>
</dbReference>
<dbReference type="PANTHER" id="PTHR48098:SF1">
    <property type="entry name" value="DIACYLGLYCEROL ACYLTRANSFERASE_MYCOLYLTRANSFERASE AG85A"/>
    <property type="match status" value="1"/>
</dbReference>
<gene>
    <name evidence="2" type="ORF">BCL90_1005</name>
    <name evidence="3" type="ORF">E3V97_13150</name>
</gene>
<evidence type="ECO:0000256" key="1">
    <source>
        <dbReference type="SAM" id="SignalP"/>
    </source>
</evidence>
<dbReference type="RefSeq" id="WP_121282862.1">
    <property type="nucleotide sequence ID" value="NZ_RCCK01000010.1"/>
</dbReference>
<reference evidence="2 4" key="1">
    <citation type="submission" date="2018-10" db="EMBL/GenBank/DDBJ databases">
        <title>Genomic Encyclopedia of Archaeal and Bacterial Type Strains, Phase II (KMG-II): from individual species to whole genera.</title>
        <authorList>
            <person name="Goeker M."/>
        </authorList>
    </citation>
    <scope>NUCLEOTIDE SEQUENCE [LARGE SCALE GENOMIC DNA]</scope>
    <source>
        <strain evidence="2 4">DSM 19624</strain>
    </source>
</reference>
<evidence type="ECO:0000313" key="3">
    <source>
        <dbReference type="EMBL" id="TFB31533.1"/>
    </source>
</evidence>